<dbReference type="Gene3D" id="3.40.50.20">
    <property type="match status" value="1"/>
</dbReference>
<organism evidence="6 7">
    <name type="scientific">Salininema proteolyticum</name>
    <dbReference type="NCBI Taxonomy" id="1607685"/>
    <lineage>
        <taxon>Bacteria</taxon>
        <taxon>Bacillati</taxon>
        <taxon>Actinomycetota</taxon>
        <taxon>Actinomycetes</taxon>
        <taxon>Glycomycetales</taxon>
        <taxon>Glycomycetaceae</taxon>
        <taxon>Salininema</taxon>
    </lineage>
</organism>
<feature type="domain" description="ATP-grasp" evidence="5">
    <location>
        <begin position="113"/>
        <end position="302"/>
    </location>
</feature>
<dbReference type="InterPro" id="IPR052032">
    <property type="entry name" value="ATP-dep_AA_Ligase"/>
</dbReference>
<evidence type="ECO:0000256" key="3">
    <source>
        <dbReference type="ARBA" id="ARBA00022840"/>
    </source>
</evidence>
<dbReference type="Gene3D" id="3.30.1490.20">
    <property type="entry name" value="ATP-grasp fold, A domain"/>
    <property type="match status" value="1"/>
</dbReference>
<dbReference type="SUPFAM" id="SSF56059">
    <property type="entry name" value="Glutathione synthetase ATP-binding domain-like"/>
    <property type="match status" value="1"/>
</dbReference>
<keyword evidence="7" id="KW-1185">Reference proteome</keyword>
<dbReference type="Proteomes" id="UP001595823">
    <property type="component" value="Unassembled WGS sequence"/>
</dbReference>
<gene>
    <name evidence="6" type="ORF">ACFPET_02745</name>
</gene>
<protein>
    <submittedName>
        <fullName evidence="6">ATP-grasp domain-containing protein</fullName>
    </submittedName>
</protein>
<comment type="caution">
    <text evidence="6">The sequence shown here is derived from an EMBL/GenBank/DDBJ whole genome shotgun (WGS) entry which is preliminary data.</text>
</comment>
<name>A0ABV8TTL7_9ACTN</name>
<keyword evidence="2 4" id="KW-0547">Nucleotide-binding</keyword>
<dbReference type="InterPro" id="IPR013815">
    <property type="entry name" value="ATP_grasp_subdomain_1"/>
</dbReference>
<dbReference type="PANTHER" id="PTHR43585">
    <property type="entry name" value="FUMIPYRROLE BIOSYNTHESIS PROTEIN C"/>
    <property type="match status" value="1"/>
</dbReference>
<keyword evidence="3 4" id="KW-0067">ATP-binding</keyword>
<proteinExistence type="predicted"/>
<dbReference type="Gene3D" id="3.30.470.20">
    <property type="entry name" value="ATP-grasp fold, B domain"/>
    <property type="match status" value="1"/>
</dbReference>
<dbReference type="InterPro" id="IPR041472">
    <property type="entry name" value="BL00235/CARNS1_N"/>
</dbReference>
<dbReference type="PROSITE" id="PS50975">
    <property type="entry name" value="ATP_GRASP"/>
    <property type="match status" value="1"/>
</dbReference>
<dbReference type="PANTHER" id="PTHR43585:SF2">
    <property type="entry name" value="ATP-GRASP ENZYME FSQD"/>
    <property type="match status" value="1"/>
</dbReference>
<dbReference type="SMART" id="SM01209">
    <property type="entry name" value="GARS_A"/>
    <property type="match status" value="1"/>
</dbReference>
<sequence>MQFKHRIAVVGGRPAPVHGARELGIDVVLLHGEGQFDPREAEDHVTQIITTDITDTDKVLAALEPLHRERPFDRILTTTELSAVTVGEVNAKLGLPGTDPQVSRTIQDKYLTRAALEKAGLSPVRYRVVSSVSEAEEFLAEVGGRIVLKPSKGAGSFHINMVDEASQIPSAFTAITEFGFGEVLAEEFLDGPIATVEAFSHNGRHVVLGTSEYQVNEHFVEWAISSPADLPPKALEDLSRLTGEILDAVGLENGPSHSEFVLTGQGPRLLETHNRLSGSGIPELVHRSTGWDPARLFLTVPLGVDELPDESPEPAGGAAIRYLRAEPGTVESVEGLDGLDAKVIRLRKGEKPTHIIPHLKDLWGEKVGVVISKSPGDVVSETDSCLECDRGYVVASAADRAAAERACREADERIAFRMSPGK</sequence>
<evidence type="ECO:0000259" key="5">
    <source>
        <dbReference type="PROSITE" id="PS50975"/>
    </source>
</evidence>
<reference evidence="7" key="1">
    <citation type="journal article" date="2019" name="Int. J. Syst. Evol. Microbiol.">
        <title>The Global Catalogue of Microorganisms (GCM) 10K type strain sequencing project: providing services to taxonomists for standard genome sequencing and annotation.</title>
        <authorList>
            <consortium name="The Broad Institute Genomics Platform"/>
            <consortium name="The Broad Institute Genome Sequencing Center for Infectious Disease"/>
            <person name="Wu L."/>
            <person name="Ma J."/>
        </authorList>
    </citation>
    <scope>NUCLEOTIDE SEQUENCE [LARGE SCALE GENOMIC DNA]</scope>
    <source>
        <strain evidence="7">IBRC-M 10908</strain>
    </source>
</reference>
<evidence type="ECO:0000256" key="1">
    <source>
        <dbReference type="ARBA" id="ARBA00022598"/>
    </source>
</evidence>
<dbReference type="EMBL" id="JBHSDK010000002">
    <property type="protein sequence ID" value="MFC4334111.1"/>
    <property type="molecule type" value="Genomic_DNA"/>
</dbReference>
<evidence type="ECO:0000313" key="6">
    <source>
        <dbReference type="EMBL" id="MFC4334111.1"/>
    </source>
</evidence>
<accession>A0ABV8TTL7</accession>
<evidence type="ECO:0000256" key="2">
    <source>
        <dbReference type="ARBA" id="ARBA00022741"/>
    </source>
</evidence>
<dbReference type="Pfam" id="PF13535">
    <property type="entry name" value="ATP-grasp_4"/>
    <property type="match status" value="1"/>
</dbReference>
<dbReference type="InterPro" id="IPR011761">
    <property type="entry name" value="ATP-grasp"/>
</dbReference>
<keyword evidence="1" id="KW-0436">Ligase</keyword>
<dbReference type="RefSeq" id="WP_380617843.1">
    <property type="nucleotide sequence ID" value="NZ_JBHSDK010000002.1"/>
</dbReference>
<evidence type="ECO:0000256" key="4">
    <source>
        <dbReference type="PROSITE-ProRule" id="PRU00409"/>
    </source>
</evidence>
<evidence type="ECO:0000313" key="7">
    <source>
        <dbReference type="Proteomes" id="UP001595823"/>
    </source>
</evidence>
<dbReference type="Pfam" id="PF18130">
    <property type="entry name" value="ATPgrasp_N"/>
    <property type="match status" value="1"/>
</dbReference>